<dbReference type="WBParaSite" id="SCUD_0000219801-mRNA-1">
    <property type="protein sequence ID" value="SCUD_0000219801-mRNA-1"/>
    <property type="gene ID" value="SCUD_0000219801"/>
</dbReference>
<accession>A0A183JHM5</accession>
<feature type="region of interest" description="Disordered" evidence="1">
    <location>
        <begin position="1"/>
        <end position="20"/>
    </location>
</feature>
<organism evidence="4">
    <name type="scientific">Schistosoma curassoni</name>
    <dbReference type="NCBI Taxonomy" id="6186"/>
    <lineage>
        <taxon>Eukaryota</taxon>
        <taxon>Metazoa</taxon>
        <taxon>Spiralia</taxon>
        <taxon>Lophotrochozoa</taxon>
        <taxon>Platyhelminthes</taxon>
        <taxon>Trematoda</taxon>
        <taxon>Digenea</taxon>
        <taxon>Strigeidida</taxon>
        <taxon>Schistosomatoidea</taxon>
        <taxon>Schistosomatidae</taxon>
        <taxon>Schistosoma</taxon>
    </lineage>
</organism>
<keyword evidence="3" id="KW-1185">Reference proteome</keyword>
<proteinExistence type="predicted"/>
<protein>
    <submittedName>
        <fullName evidence="2 4">Uncharacterized protein</fullName>
    </submittedName>
</protein>
<dbReference type="AlphaFoldDB" id="A0A183JHM5"/>
<evidence type="ECO:0000256" key="1">
    <source>
        <dbReference type="SAM" id="MobiDB-lite"/>
    </source>
</evidence>
<dbReference type="Proteomes" id="UP000279833">
    <property type="component" value="Unassembled WGS sequence"/>
</dbReference>
<dbReference type="EMBL" id="UZAK01002036">
    <property type="protein sequence ID" value="VDO72849.1"/>
    <property type="molecule type" value="Genomic_DNA"/>
</dbReference>
<sequence length="101" mass="11042">MGSCASTGVSQAGSPAKNQLTNGIQQNSLNIQEMNQMGIINVNEEIGKMGGQDKKIDNPRSNYVLSGIDLLDYGVGKFFLFLFVAVWNSLRISHIKLSIHE</sequence>
<name>A0A183JHM5_9TREM</name>
<reference evidence="2 3" key="2">
    <citation type="submission" date="2018-11" db="EMBL/GenBank/DDBJ databases">
        <authorList>
            <consortium name="Pathogen Informatics"/>
        </authorList>
    </citation>
    <scope>NUCLEOTIDE SEQUENCE [LARGE SCALE GENOMIC DNA]</scope>
    <source>
        <strain evidence="2">Dakar</strain>
        <strain evidence="3">Dakar, Senegal</strain>
    </source>
</reference>
<gene>
    <name evidence="2" type="ORF">SCUD_LOCUS2199</name>
</gene>
<evidence type="ECO:0000313" key="3">
    <source>
        <dbReference type="Proteomes" id="UP000279833"/>
    </source>
</evidence>
<evidence type="ECO:0000313" key="4">
    <source>
        <dbReference type="WBParaSite" id="SCUD_0000219801-mRNA-1"/>
    </source>
</evidence>
<evidence type="ECO:0000313" key="2">
    <source>
        <dbReference type="EMBL" id="VDO72849.1"/>
    </source>
</evidence>
<reference evidence="4" key="1">
    <citation type="submission" date="2016-06" db="UniProtKB">
        <authorList>
            <consortium name="WormBaseParasite"/>
        </authorList>
    </citation>
    <scope>IDENTIFICATION</scope>
</reference>